<protein>
    <submittedName>
        <fullName evidence="2">Jg26165 protein</fullName>
    </submittedName>
</protein>
<evidence type="ECO:0000256" key="1">
    <source>
        <dbReference type="SAM" id="Phobius"/>
    </source>
</evidence>
<keyword evidence="1" id="KW-0812">Transmembrane</keyword>
<keyword evidence="1" id="KW-1133">Transmembrane helix</keyword>
<organism evidence="2 3">
    <name type="scientific">Pararge aegeria aegeria</name>
    <dbReference type="NCBI Taxonomy" id="348720"/>
    <lineage>
        <taxon>Eukaryota</taxon>
        <taxon>Metazoa</taxon>
        <taxon>Ecdysozoa</taxon>
        <taxon>Arthropoda</taxon>
        <taxon>Hexapoda</taxon>
        <taxon>Insecta</taxon>
        <taxon>Pterygota</taxon>
        <taxon>Neoptera</taxon>
        <taxon>Endopterygota</taxon>
        <taxon>Lepidoptera</taxon>
        <taxon>Glossata</taxon>
        <taxon>Ditrysia</taxon>
        <taxon>Papilionoidea</taxon>
        <taxon>Nymphalidae</taxon>
        <taxon>Satyrinae</taxon>
        <taxon>Satyrini</taxon>
        <taxon>Parargina</taxon>
        <taxon>Pararge</taxon>
    </lineage>
</organism>
<reference evidence="2" key="1">
    <citation type="submission" date="2022-03" db="EMBL/GenBank/DDBJ databases">
        <authorList>
            <person name="Lindestad O."/>
        </authorList>
    </citation>
    <scope>NUCLEOTIDE SEQUENCE</scope>
</reference>
<comment type="caution">
    <text evidence="2">The sequence shown here is derived from an EMBL/GenBank/DDBJ whole genome shotgun (WGS) entry which is preliminary data.</text>
</comment>
<gene>
    <name evidence="2" type="primary">jg26165</name>
    <name evidence="2" type="ORF">PAEG_LOCUS8113</name>
</gene>
<accession>A0A8S4R3W1</accession>
<dbReference type="Proteomes" id="UP000838756">
    <property type="component" value="Unassembled WGS sequence"/>
</dbReference>
<evidence type="ECO:0000313" key="3">
    <source>
        <dbReference type="Proteomes" id="UP000838756"/>
    </source>
</evidence>
<feature type="transmembrane region" description="Helical" evidence="1">
    <location>
        <begin position="20"/>
        <end position="41"/>
    </location>
</feature>
<keyword evidence="3" id="KW-1185">Reference proteome</keyword>
<proteinExistence type="predicted"/>
<evidence type="ECO:0000313" key="2">
    <source>
        <dbReference type="EMBL" id="CAH2227869.1"/>
    </source>
</evidence>
<feature type="non-terminal residue" evidence="2">
    <location>
        <position position="1"/>
    </location>
</feature>
<dbReference type="EMBL" id="CAKXAJ010023546">
    <property type="protein sequence ID" value="CAH2227869.1"/>
    <property type="molecule type" value="Genomic_DNA"/>
</dbReference>
<dbReference type="AlphaFoldDB" id="A0A8S4R3W1"/>
<keyword evidence="1" id="KW-0472">Membrane</keyword>
<name>A0A8S4R3W1_9NEOP</name>
<dbReference type="OrthoDB" id="7477935at2759"/>
<sequence>MRNAMMLILNKELFSFKTLWTVLTLLYTICLGTWPMVLFELTKNEVDIIKDILFKQSLLDT</sequence>